<reference evidence="1" key="1">
    <citation type="journal article" date="2023" name="bioRxiv">
        <title>Scaffold-level genome assemblies of two parasitoid biocontrol wasps reveal the parthenogenesis mechanism and an associated novel virus.</title>
        <authorList>
            <person name="Inwood S."/>
            <person name="Skelly J."/>
            <person name="Guhlin J."/>
            <person name="Harrop T."/>
            <person name="Goldson S."/>
            <person name="Dearden P."/>
        </authorList>
    </citation>
    <scope>NUCLEOTIDE SEQUENCE</scope>
    <source>
        <strain evidence="1">Irish</strain>
        <tissue evidence="1">Whole body</tissue>
    </source>
</reference>
<proteinExistence type="predicted"/>
<dbReference type="EMBL" id="JAQQBS010000003">
    <property type="protein sequence ID" value="KAK0170995.1"/>
    <property type="molecule type" value="Genomic_DNA"/>
</dbReference>
<dbReference type="Proteomes" id="UP001168990">
    <property type="component" value="Unassembled WGS sequence"/>
</dbReference>
<evidence type="ECO:0000313" key="2">
    <source>
        <dbReference type="Proteomes" id="UP001168990"/>
    </source>
</evidence>
<gene>
    <name evidence="1" type="ORF">PV328_008766</name>
</gene>
<evidence type="ECO:0000313" key="1">
    <source>
        <dbReference type="EMBL" id="KAK0170995.1"/>
    </source>
</evidence>
<comment type="caution">
    <text evidence="1">The sequence shown here is derived from an EMBL/GenBank/DDBJ whole genome shotgun (WGS) entry which is preliminary data.</text>
</comment>
<keyword evidence="2" id="KW-1185">Reference proteome</keyword>
<name>A0AA39KRB9_9HYME</name>
<sequence length="263" mass="30624">MYYVIGKPRNSSISQAHYRQSSNEIYSSTFVKKARETCKKKREIFVHKPEEEIYYEPYMMSLKEEFSETSIECDSKIELPWKDIALPRAELKIRQEVDVPIVIKKNIEEISVNSKDNDTVIIPTEIKSTEGMELPWEDLIISDVIEAQTSEKFYASTYDSSLKIPWDDLAFEKPCHILPLSKPEKCPREGIEIPWDEIMVPNNITIESKLKVKCPPSHIKRRHINNDRPHNICPSNCPCPNDKKIQIPTEIPIRKSLRKNLIL</sequence>
<dbReference type="AlphaFoldDB" id="A0AA39KRB9"/>
<reference evidence="1" key="2">
    <citation type="submission" date="2023-03" db="EMBL/GenBank/DDBJ databases">
        <authorList>
            <person name="Inwood S.N."/>
            <person name="Skelly J.G."/>
            <person name="Guhlin J."/>
            <person name="Harrop T.W.R."/>
            <person name="Goldson S.G."/>
            <person name="Dearden P.K."/>
        </authorList>
    </citation>
    <scope>NUCLEOTIDE SEQUENCE</scope>
    <source>
        <strain evidence="1">Irish</strain>
        <tissue evidence="1">Whole body</tissue>
    </source>
</reference>
<protein>
    <submittedName>
        <fullName evidence="1">Uncharacterized protein</fullName>
    </submittedName>
</protein>
<accession>A0AA39KRB9</accession>
<organism evidence="1 2">
    <name type="scientific">Microctonus aethiopoides</name>
    <dbReference type="NCBI Taxonomy" id="144406"/>
    <lineage>
        <taxon>Eukaryota</taxon>
        <taxon>Metazoa</taxon>
        <taxon>Ecdysozoa</taxon>
        <taxon>Arthropoda</taxon>
        <taxon>Hexapoda</taxon>
        <taxon>Insecta</taxon>
        <taxon>Pterygota</taxon>
        <taxon>Neoptera</taxon>
        <taxon>Endopterygota</taxon>
        <taxon>Hymenoptera</taxon>
        <taxon>Apocrita</taxon>
        <taxon>Ichneumonoidea</taxon>
        <taxon>Braconidae</taxon>
        <taxon>Euphorinae</taxon>
        <taxon>Microctonus</taxon>
    </lineage>
</organism>